<feature type="domain" description="Aminotransferase class V" evidence="1">
    <location>
        <begin position="54"/>
        <end position="411"/>
    </location>
</feature>
<dbReference type="SUPFAM" id="SSF53383">
    <property type="entry name" value="PLP-dependent transferases"/>
    <property type="match status" value="1"/>
</dbReference>
<evidence type="ECO:0000259" key="1">
    <source>
        <dbReference type="Pfam" id="PF00266"/>
    </source>
</evidence>
<dbReference type="EC" id="2.8.1.7" evidence="2"/>
<dbReference type="InterPro" id="IPR000192">
    <property type="entry name" value="Aminotrans_V_dom"/>
</dbReference>
<dbReference type="PANTHER" id="PTHR14237:SF19">
    <property type="entry name" value="MITOCHONDRIAL AMIDOXIME REDUCING COMPONENT 1"/>
    <property type="match status" value="1"/>
</dbReference>
<dbReference type="PANTHER" id="PTHR14237">
    <property type="entry name" value="MOLYBDOPTERIN COFACTOR SULFURASE MOSC"/>
    <property type="match status" value="1"/>
</dbReference>
<keyword evidence="2" id="KW-0808">Transferase</keyword>
<organism evidence="2">
    <name type="scientific">hydrothermal vent metagenome</name>
    <dbReference type="NCBI Taxonomy" id="652676"/>
    <lineage>
        <taxon>unclassified sequences</taxon>
        <taxon>metagenomes</taxon>
        <taxon>ecological metagenomes</taxon>
    </lineage>
</organism>
<name>A0A3B0UQ11_9ZZZZ</name>
<dbReference type="GO" id="GO:0031071">
    <property type="term" value="F:cysteine desulfurase activity"/>
    <property type="evidence" value="ECO:0007669"/>
    <property type="project" value="UniProtKB-EC"/>
</dbReference>
<protein>
    <submittedName>
        <fullName evidence="2">Cysteine desulfurase =&gt; SufS</fullName>
        <ecNumber evidence="2">2.8.1.7</ecNumber>
    </submittedName>
</protein>
<gene>
    <name evidence="2" type="ORF">MNBD_CHLOROFLEXI01-3638</name>
</gene>
<reference evidence="2" key="1">
    <citation type="submission" date="2018-06" db="EMBL/GenBank/DDBJ databases">
        <authorList>
            <person name="Zhirakovskaya E."/>
        </authorList>
    </citation>
    <scope>NUCLEOTIDE SEQUENCE</scope>
</reference>
<dbReference type="Gene3D" id="3.90.1150.10">
    <property type="entry name" value="Aspartate Aminotransferase, domain 1"/>
    <property type="match status" value="1"/>
</dbReference>
<accession>A0A3B0UQ11</accession>
<dbReference type="InterPro" id="IPR015424">
    <property type="entry name" value="PyrdxlP-dep_Trfase"/>
</dbReference>
<dbReference type="InterPro" id="IPR015421">
    <property type="entry name" value="PyrdxlP-dep_Trfase_major"/>
</dbReference>
<proteinExistence type="predicted"/>
<dbReference type="Gene3D" id="3.40.640.10">
    <property type="entry name" value="Type I PLP-dependent aspartate aminotransferase-like (Major domain)"/>
    <property type="match status" value="1"/>
</dbReference>
<dbReference type="EMBL" id="UOEU01000432">
    <property type="protein sequence ID" value="VAW33241.1"/>
    <property type="molecule type" value="Genomic_DNA"/>
</dbReference>
<dbReference type="Pfam" id="PF00266">
    <property type="entry name" value="Aminotran_5"/>
    <property type="match status" value="1"/>
</dbReference>
<evidence type="ECO:0000313" key="2">
    <source>
        <dbReference type="EMBL" id="VAW33241.1"/>
    </source>
</evidence>
<dbReference type="AlphaFoldDB" id="A0A3B0UQ11"/>
<sequence>MAFPTQTESQTYAPAQMKAACTTFLQAYPTYQTTQLLDAWRQTEYGRLDSQKQIYLDYTGGGLYAECQLDDHMEILKKQVLGNPHSANPTSLAMTEMVEGTRQTILNYFNASPDEYIAVFTMNASNGLKLIGEAYPFQQGGQYVLTYDNHNSVNGIREFVRSGGAKFSYAPLTAPDLRIDEAALDKLLTSANPDHANLFAFPAQSNFSGVKHPLSLIAHAQSLGWDVCLDAAAFVPTNRLDLSQQKPEFVVMSFYKMFGYPTGLGMLLIRKSVLDKLHRPWFAGGTVNFASVQAQGHYLAPNEAAFEDGTVNYLNIPAIQIGLEHLQKVGVETIGERVRCLTGWLLDQLLALKHDNGRSMIRIYGPANTQMRGGTITLNFYDPDGRLLDYRRVEELANEKGISLRTGCFCNPGAGEMAEGLTREDMLAGLAESEDMTLPRFMQIIQHRGNKSAGAIRISVGIASNFADAYRFMDFAASFCNKTNLNIGQVTFDIASCRVIRDGS</sequence>
<dbReference type="InterPro" id="IPR015422">
    <property type="entry name" value="PyrdxlP-dep_Trfase_small"/>
</dbReference>